<feature type="compositionally biased region" description="Polar residues" evidence="1">
    <location>
        <begin position="339"/>
        <end position="348"/>
    </location>
</feature>
<evidence type="ECO:0000313" key="4">
    <source>
        <dbReference type="Proteomes" id="UP000001056"/>
    </source>
</evidence>
<dbReference type="Proteomes" id="UP000001056">
    <property type="component" value="Unassembled WGS sequence"/>
</dbReference>
<dbReference type="InParanoid" id="Q2GML5"/>
<sequence>MTVELWTHQEAVTFSVMRCVTGGLLTVSRLGPARVGSRDGNGNGVVVRWLREPVWGWVVWVLMGGPVAGAVVWQAGWVPVFLWLGRRVVMGGTGGGGGLLSAAAAAAGGRDGAVVVRGMRHVRVRAEGVAVPVAVEVGFVVPGVLVLVLDSAVAVGVWLLFPVWVSLVRRTVRALVVRVLGRERWGGSAHLEKSRAAVVGVYAVPVLCSVLAHAYLIWALTQPDDRREMTRSILEAMMIDTFFFGLTILYWVFVEAGWRTALLMVGTSVVLGPGAGICVAWVYRERVVDLDRKRDGGGGRVPEAERRRGSDRGNPAVAVRQRNTVRARVTRAGSKRGISKTSRTSNTKQRPKHVL</sequence>
<feature type="compositionally biased region" description="Basic residues" evidence="1">
    <location>
        <begin position="323"/>
        <end position="338"/>
    </location>
</feature>
<dbReference type="EMBL" id="CH408036">
    <property type="protein sequence ID" value="EAQ82971.1"/>
    <property type="molecule type" value="Genomic_DNA"/>
</dbReference>
<feature type="transmembrane region" description="Helical" evidence="2">
    <location>
        <begin position="57"/>
        <end position="84"/>
    </location>
</feature>
<keyword evidence="2" id="KW-0472">Membrane</keyword>
<evidence type="ECO:0000256" key="2">
    <source>
        <dbReference type="SAM" id="Phobius"/>
    </source>
</evidence>
<organism evidence="3 4">
    <name type="scientific">Chaetomium globosum (strain ATCC 6205 / CBS 148.51 / DSM 1962 / NBRC 6347 / NRRL 1970)</name>
    <name type="common">Soil fungus</name>
    <dbReference type="NCBI Taxonomy" id="306901"/>
    <lineage>
        <taxon>Eukaryota</taxon>
        <taxon>Fungi</taxon>
        <taxon>Dikarya</taxon>
        <taxon>Ascomycota</taxon>
        <taxon>Pezizomycotina</taxon>
        <taxon>Sordariomycetes</taxon>
        <taxon>Sordariomycetidae</taxon>
        <taxon>Sordariales</taxon>
        <taxon>Chaetomiaceae</taxon>
        <taxon>Chaetomium</taxon>
    </lineage>
</organism>
<feature type="transmembrane region" description="Helical" evidence="2">
    <location>
        <begin position="260"/>
        <end position="283"/>
    </location>
</feature>
<keyword evidence="2" id="KW-1133">Transmembrane helix</keyword>
<gene>
    <name evidence="3" type="ORF">CHGG_10789</name>
</gene>
<accession>Q2GML5</accession>
<protein>
    <submittedName>
        <fullName evidence="3">Uncharacterized protein</fullName>
    </submittedName>
</protein>
<reference evidence="4" key="1">
    <citation type="journal article" date="2015" name="Genome Announc.">
        <title>Draft genome sequence of the cellulolytic fungus Chaetomium globosum.</title>
        <authorList>
            <person name="Cuomo C.A."/>
            <person name="Untereiner W.A."/>
            <person name="Ma L.-J."/>
            <person name="Grabherr M."/>
            <person name="Birren B.W."/>
        </authorList>
    </citation>
    <scope>NUCLEOTIDE SEQUENCE [LARGE SCALE GENOMIC DNA]</scope>
    <source>
        <strain evidence="4">ATCC 6205 / CBS 148.51 / DSM 1962 / NBRC 6347 / NRRL 1970</strain>
    </source>
</reference>
<feature type="transmembrane region" description="Helical" evidence="2">
    <location>
        <begin position="233"/>
        <end position="254"/>
    </location>
</feature>
<feature type="transmembrane region" description="Helical" evidence="2">
    <location>
        <begin position="129"/>
        <end position="161"/>
    </location>
</feature>
<feature type="transmembrane region" description="Helical" evidence="2">
    <location>
        <begin position="199"/>
        <end position="221"/>
    </location>
</feature>
<feature type="region of interest" description="Disordered" evidence="1">
    <location>
        <begin position="294"/>
        <end position="355"/>
    </location>
</feature>
<dbReference type="OrthoDB" id="2281895at2759"/>
<dbReference type="eggNOG" id="ENOG502RS6C">
    <property type="taxonomic scope" value="Eukaryota"/>
</dbReference>
<proteinExistence type="predicted"/>
<dbReference type="AlphaFoldDB" id="Q2GML5"/>
<dbReference type="GeneID" id="4397360"/>
<name>Q2GML5_CHAGB</name>
<feature type="compositionally biased region" description="Basic and acidic residues" evidence="1">
    <location>
        <begin position="294"/>
        <end position="311"/>
    </location>
</feature>
<dbReference type="RefSeq" id="XP_001226056.1">
    <property type="nucleotide sequence ID" value="XM_001226055.1"/>
</dbReference>
<evidence type="ECO:0000313" key="3">
    <source>
        <dbReference type="EMBL" id="EAQ82971.1"/>
    </source>
</evidence>
<dbReference type="HOGENOM" id="CLU_780746_0_0_1"/>
<keyword evidence="4" id="KW-1185">Reference proteome</keyword>
<evidence type="ECO:0000256" key="1">
    <source>
        <dbReference type="SAM" id="MobiDB-lite"/>
    </source>
</evidence>
<dbReference type="VEuPathDB" id="FungiDB:CHGG_10789"/>
<keyword evidence="2" id="KW-0812">Transmembrane</keyword>